<evidence type="ECO:0000256" key="1">
    <source>
        <dbReference type="ARBA" id="ARBA00022849"/>
    </source>
</evidence>
<dbReference type="Proteomes" id="UP001162891">
    <property type="component" value="Chromosome"/>
</dbReference>
<gene>
    <name evidence="3" type="ORF">AMOR_14950</name>
</gene>
<dbReference type="SMART" id="SM00226">
    <property type="entry name" value="LMWPc"/>
    <property type="match status" value="1"/>
</dbReference>
<proteinExistence type="predicted"/>
<sequence>MTSESWRAEADELRRLAPRHVVFLCVANSARSQMAEGIARSLAPAGVTVSSAGSRPSRVNPLAIRALDEIGVDLRGHRSKGVESISPEGVDAVITLCAEEVCPVFLGEARRVHWALPDPAGAGSTEEEQLRAFRGVRDELRRRLSVVFGR</sequence>
<dbReference type="SUPFAM" id="SSF52788">
    <property type="entry name" value="Phosphotyrosine protein phosphatases I"/>
    <property type="match status" value="1"/>
</dbReference>
<dbReference type="RefSeq" id="WP_248360185.1">
    <property type="nucleotide sequence ID" value="NZ_AP025591.1"/>
</dbReference>
<keyword evidence="1" id="KW-0059">Arsenical resistance</keyword>
<keyword evidence="4" id="KW-1185">Reference proteome</keyword>
<dbReference type="InterPro" id="IPR036196">
    <property type="entry name" value="Ptyr_pPase_sf"/>
</dbReference>
<dbReference type="PANTHER" id="PTHR43428:SF1">
    <property type="entry name" value="ARSENATE REDUCTASE"/>
    <property type="match status" value="1"/>
</dbReference>
<protein>
    <submittedName>
        <fullName evidence="3">Protein-tyrosine-phosphatase</fullName>
    </submittedName>
</protein>
<dbReference type="CDD" id="cd16345">
    <property type="entry name" value="LMWP_ArsC"/>
    <property type="match status" value="1"/>
</dbReference>
<evidence type="ECO:0000313" key="4">
    <source>
        <dbReference type="Proteomes" id="UP001162891"/>
    </source>
</evidence>
<dbReference type="InterPro" id="IPR023485">
    <property type="entry name" value="Ptyr_pPase"/>
</dbReference>
<accession>A0ABM7WSR2</accession>
<feature type="domain" description="Phosphotyrosine protein phosphatase I" evidence="2">
    <location>
        <begin position="19"/>
        <end position="150"/>
    </location>
</feature>
<evidence type="ECO:0000313" key="3">
    <source>
        <dbReference type="EMBL" id="BDG02499.1"/>
    </source>
</evidence>
<dbReference type="Pfam" id="PF01451">
    <property type="entry name" value="LMWPc"/>
    <property type="match status" value="1"/>
</dbReference>
<dbReference type="PANTHER" id="PTHR43428">
    <property type="entry name" value="ARSENATE REDUCTASE"/>
    <property type="match status" value="1"/>
</dbReference>
<dbReference type="EMBL" id="AP025591">
    <property type="protein sequence ID" value="BDG02499.1"/>
    <property type="molecule type" value="Genomic_DNA"/>
</dbReference>
<evidence type="ECO:0000259" key="2">
    <source>
        <dbReference type="SMART" id="SM00226"/>
    </source>
</evidence>
<organism evidence="3 4">
    <name type="scientific">Anaeromyxobacter oryzae</name>
    <dbReference type="NCBI Taxonomy" id="2918170"/>
    <lineage>
        <taxon>Bacteria</taxon>
        <taxon>Pseudomonadati</taxon>
        <taxon>Myxococcota</taxon>
        <taxon>Myxococcia</taxon>
        <taxon>Myxococcales</taxon>
        <taxon>Cystobacterineae</taxon>
        <taxon>Anaeromyxobacteraceae</taxon>
        <taxon>Anaeromyxobacter</taxon>
    </lineage>
</organism>
<name>A0ABM7WSR2_9BACT</name>
<dbReference type="Gene3D" id="3.40.50.2300">
    <property type="match status" value="1"/>
</dbReference>
<reference evidence="4" key="1">
    <citation type="journal article" date="2022" name="Int. J. Syst. Evol. Microbiol.">
        <title>Anaeromyxobacter oryzae sp. nov., Anaeromyxobacter diazotrophicus sp. nov. and Anaeromyxobacter paludicola sp. nov., isolated from paddy soils.</title>
        <authorList>
            <person name="Itoh H."/>
            <person name="Xu Z."/>
            <person name="Mise K."/>
            <person name="Masuda Y."/>
            <person name="Ushijima N."/>
            <person name="Hayakawa C."/>
            <person name="Shiratori Y."/>
            <person name="Senoo K."/>
        </authorList>
    </citation>
    <scope>NUCLEOTIDE SEQUENCE [LARGE SCALE GENOMIC DNA]</scope>
    <source>
        <strain evidence="4">Red232</strain>
    </source>
</reference>